<evidence type="ECO:0000313" key="3">
    <source>
        <dbReference type="Proteomes" id="UP000035425"/>
    </source>
</evidence>
<dbReference type="InterPro" id="IPR023393">
    <property type="entry name" value="START-like_dom_sf"/>
</dbReference>
<dbReference type="Pfam" id="PF03364">
    <property type="entry name" value="Polyketide_cyc"/>
    <property type="match status" value="1"/>
</dbReference>
<dbReference type="Proteomes" id="UP000035425">
    <property type="component" value="Unassembled WGS sequence"/>
</dbReference>
<feature type="domain" description="Coenzyme Q-binding protein COQ10 START" evidence="1">
    <location>
        <begin position="11"/>
        <end position="139"/>
    </location>
</feature>
<proteinExistence type="predicted"/>
<dbReference type="Gene3D" id="3.30.530.20">
    <property type="match status" value="1"/>
</dbReference>
<dbReference type="CDD" id="cd07819">
    <property type="entry name" value="SRPBCC_2"/>
    <property type="match status" value="1"/>
</dbReference>
<comment type="caution">
    <text evidence="2">The sequence shown here is derived from an EMBL/GenBank/DDBJ whole genome shotgun (WGS) entry which is preliminary data.</text>
</comment>
<protein>
    <submittedName>
        <fullName evidence="2">Cyclase</fullName>
    </submittedName>
</protein>
<keyword evidence="3" id="KW-1185">Reference proteome</keyword>
<dbReference type="PANTHER" id="PTHR39683">
    <property type="entry name" value="CONSERVED PROTEIN TB16.3"/>
    <property type="match status" value="1"/>
</dbReference>
<gene>
    <name evidence="2" type="ORF">FrCorBMG51_17340</name>
</gene>
<evidence type="ECO:0000259" key="1">
    <source>
        <dbReference type="Pfam" id="PF03364"/>
    </source>
</evidence>
<sequence>MAEHARASTTINAKPAAVMAAIADIGAYSTWSGPVERAEVVAPGPDGRPQRARFLVNAVVAKEEFVTEYTWCGDDSVSWTLVEGKNLVAQNGSYVLRDLGDGRTEVTYDLTVELKVKIPSLIRRKVQNGVVDAALRDLKKHLES</sequence>
<accession>A0ABR5F1J4</accession>
<dbReference type="PANTHER" id="PTHR39683:SF4">
    <property type="entry name" value="COENZYME Q-BINDING PROTEIN COQ10 START DOMAIN-CONTAINING PROTEIN"/>
    <property type="match status" value="1"/>
</dbReference>
<evidence type="ECO:0000313" key="2">
    <source>
        <dbReference type="EMBL" id="KLL10535.1"/>
    </source>
</evidence>
<dbReference type="RefSeq" id="WP_047224100.1">
    <property type="nucleotide sequence ID" value="NZ_JWIO01000030.1"/>
</dbReference>
<organism evidence="2 3">
    <name type="scientific">Protofrankia coriariae</name>
    <dbReference type="NCBI Taxonomy" id="1562887"/>
    <lineage>
        <taxon>Bacteria</taxon>
        <taxon>Bacillati</taxon>
        <taxon>Actinomycetota</taxon>
        <taxon>Actinomycetes</taxon>
        <taxon>Frankiales</taxon>
        <taxon>Frankiaceae</taxon>
        <taxon>Protofrankia</taxon>
    </lineage>
</organism>
<dbReference type="InterPro" id="IPR005031">
    <property type="entry name" value="COQ10_START"/>
</dbReference>
<dbReference type="SUPFAM" id="SSF55961">
    <property type="entry name" value="Bet v1-like"/>
    <property type="match status" value="1"/>
</dbReference>
<name>A0ABR5F1J4_9ACTN</name>
<reference evidence="2 3" key="1">
    <citation type="submission" date="2014-12" db="EMBL/GenBank/DDBJ databases">
        <title>Frankia sp. BMG5.1 draft genome.</title>
        <authorList>
            <person name="Gtari M."/>
            <person name="Ghodhbane-Gtari F."/>
            <person name="Nouioui I."/>
            <person name="Ktari A."/>
            <person name="Hezbri K."/>
            <person name="Mimouni W."/>
            <person name="Sbissi I."/>
            <person name="Ayari A."/>
            <person name="Yamanaka T."/>
            <person name="Normand P."/>
            <person name="Tisa L.S."/>
            <person name="Boudabous A."/>
        </authorList>
    </citation>
    <scope>NUCLEOTIDE SEQUENCE [LARGE SCALE GENOMIC DNA]</scope>
    <source>
        <strain evidence="2 3">BMG5.1</strain>
    </source>
</reference>
<dbReference type="EMBL" id="JWIO01000030">
    <property type="protein sequence ID" value="KLL10535.1"/>
    <property type="molecule type" value="Genomic_DNA"/>
</dbReference>